<feature type="transmembrane region" description="Helical" evidence="1">
    <location>
        <begin position="204"/>
        <end position="223"/>
    </location>
</feature>
<protein>
    <submittedName>
        <fullName evidence="2">Uncharacterized protein</fullName>
    </submittedName>
</protein>
<name>A0A7Y0L6T9_9FIRM</name>
<organism evidence="2 3">
    <name type="scientific">Sulfobacillus harzensis</name>
    <dbReference type="NCBI Taxonomy" id="2729629"/>
    <lineage>
        <taxon>Bacteria</taxon>
        <taxon>Bacillati</taxon>
        <taxon>Bacillota</taxon>
        <taxon>Clostridia</taxon>
        <taxon>Eubacteriales</taxon>
        <taxon>Clostridiales Family XVII. Incertae Sedis</taxon>
        <taxon>Sulfobacillus</taxon>
    </lineage>
</organism>
<keyword evidence="1" id="KW-0812">Transmembrane</keyword>
<keyword evidence="1" id="KW-0472">Membrane</keyword>
<dbReference type="Proteomes" id="UP000533476">
    <property type="component" value="Unassembled WGS sequence"/>
</dbReference>
<comment type="caution">
    <text evidence="2">The sequence shown here is derived from an EMBL/GenBank/DDBJ whole genome shotgun (WGS) entry which is preliminary data.</text>
</comment>
<keyword evidence="3" id="KW-1185">Reference proteome</keyword>
<evidence type="ECO:0000256" key="1">
    <source>
        <dbReference type="SAM" id="Phobius"/>
    </source>
</evidence>
<feature type="transmembrane region" description="Helical" evidence="1">
    <location>
        <begin position="235"/>
        <end position="255"/>
    </location>
</feature>
<dbReference type="RefSeq" id="WP_169099830.1">
    <property type="nucleotide sequence ID" value="NZ_JABBVZ010000036.1"/>
</dbReference>
<dbReference type="AlphaFoldDB" id="A0A7Y0L6T9"/>
<dbReference type="EMBL" id="JABBVZ010000036">
    <property type="protein sequence ID" value="NMP22989.1"/>
    <property type="molecule type" value="Genomic_DNA"/>
</dbReference>
<feature type="transmembrane region" description="Helical" evidence="1">
    <location>
        <begin position="161"/>
        <end position="184"/>
    </location>
</feature>
<feature type="transmembrane region" description="Helical" evidence="1">
    <location>
        <begin position="41"/>
        <end position="62"/>
    </location>
</feature>
<sequence length="257" mass="28344">MTASNKSRTVLALLLTAAGAMMVLSQPLLVRQALEGAIALWWDHLVPILLPGYVLAQAIQALAPRRLGWWLILLSLATFPALTAIVLYDNITRSGQDRRHGLPLLLYTNLYNPLLLPHPLWTLRLDGALLAAALILAPPWRMPIVTLPPVPLRPRQWILDGMNWTTILGMVVSLAWLGHAFWPAWGLGWLIDPILIHWGAHPPASLPTVFFTALGGLVWWIPIAGHWDRNARSGWTLLAARVIQAALASGLFFAIGL</sequence>
<keyword evidence="1" id="KW-1133">Transmembrane helix</keyword>
<evidence type="ECO:0000313" key="3">
    <source>
        <dbReference type="Proteomes" id="UP000533476"/>
    </source>
</evidence>
<feature type="transmembrane region" description="Helical" evidence="1">
    <location>
        <begin position="69"/>
        <end position="88"/>
    </location>
</feature>
<evidence type="ECO:0000313" key="2">
    <source>
        <dbReference type="EMBL" id="NMP22989.1"/>
    </source>
</evidence>
<gene>
    <name evidence="2" type="ORF">HIJ39_11585</name>
</gene>
<proteinExistence type="predicted"/>
<accession>A0A7Y0L6T9</accession>
<reference evidence="2 3" key="1">
    <citation type="submission" date="2020-04" db="EMBL/GenBank/DDBJ databases">
        <authorList>
            <person name="Zhang R."/>
            <person name="Schippers A."/>
        </authorList>
    </citation>
    <scope>NUCLEOTIDE SEQUENCE [LARGE SCALE GENOMIC DNA]</scope>
    <source>
        <strain evidence="2 3">DSM 109850</strain>
    </source>
</reference>